<dbReference type="InterPro" id="IPR008367">
    <property type="entry name" value="Regucalcin"/>
</dbReference>
<dbReference type="STRING" id="400682.A0A1X7TZS6"/>
<name>A0A1X7TZS6_AMPQE</name>
<keyword evidence="10 15" id="KW-0479">Metal-binding</keyword>
<dbReference type="InterPro" id="IPR005511">
    <property type="entry name" value="SMP-30"/>
</dbReference>
<feature type="binding site" evidence="15">
    <location>
        <position position="623"/>
    </location>
    <ligand>
        <name>a divalent metal cation</name>
        <dbReference type="ChEBI" id="CHEBI:60240"/>
    </ligand>
</feature>
<evidence type="ECO:0000256" key="6">
    <source>
        <dbReference type="ARBA" id="ARBA00008853"/>
    </source>
</evidence>
<evidence type="ECO:0000256" key="11">
    <source>
        <dbReference type="ARBA" id="ARBA00022801"/>
    </source>
</evidence>
<evidence type="ECO:0000256" key="9">
    <source>
        <dbReference type="ARBA" id="ARBA00022490"/>
    </source>
</evidence>
<sequence>MQKNIESIWMLRCSIEDSEGLNVVSFMMTELNEFRRLKELYIKNCTILDTALEYLEENEGIFEVRDMPLKLIPLKNGKMKSLKINDCILPKKLLRSLFLATPTVSVLLEAKAELGEALFYDPKANELIWVDIDGMSVNFTSLDETGGSSSINRKLQLKEKPSIAIPCKSGKGLLVTLGRKLCIINRDNGDVLKELISVESEKERNFFNDCKCDRLGRFWGGTMCPPTTRTPPIHIDKIGSLYSYDGVSIKHHLPGIGMSNGLDWSPDGKTLYFTESLPPKHIYSFDFDETNPAISNQRVAIDYSTNVELGVPDGLCSDSEGKLWVAGTFGKNNIIRWDPVTGEKLLELQVPVLRPTSCCFGGPKYDTLYVTSGIFGAGPEEIEKFPLSGSIFSVTGLGVTGLPANLFDDSKLTTPTVSVLLEAKAELGEAPFYDPKANELIWVDIDGMSVNFTSLDETGGSNSINRKLQLKEKPSIAIPCKSGKGLLVTLGRKLCIINRDNGNILKELFSVEPEKENNRFNDCKCDRLGRFWGGTLCPPSGPPPFPTEGNLYSYDGVSVKHHLSGIGISNGLDWSLDGKTFYYTDSLPKIQIYSFDFDETSSTISNQKVAIDYSTSRDLGLPDGLCRDSEGKLWVASPNGKSNVTRWDPVTGEKLLELQVPVVKPTSCCFGGPKYDTLYVTSGLFNAGPEEIEKFPLSGSIFSVTGLGVTGLPANLFDDSKCM</sequence>
<evidence type="ECO:0000256" key="2">
    <source>
        <dbReference type="ARBA" id="ARBA00001913"/>
    </source>
</evidence>
<feature type="binding site" evidence="15">
    <location>
        <position position="429"/>
    </location>
    <ligand>
        <name>a divalent metal cation</name>
        <dbReference type="ChEBI" id="CHEBI:60240"/>
    </ligand>
</feature>
<evidence type="ECO:0000256" key="15">
    <source>
        <dbReference type="PIRSR" id="PIRSR605511-2"/>
    </source>
</evidence>
<accession>A0A1X7TZS6</accession>
<evidence type="ECO:0000256" key="3">
    <source>
        <dbReference type="ARBA" id="ARBA00001936"/>
    </source>
</evidence>
<evidence type="ECO:0000256" key="7">
    <source>
        <dbReference type="ARBA" id="ARBA00013227"/>
    </source>
</evidence>
<dbReference type="InterPro" id="IPR013658">
    <property type="entry name" value="SGL"/>
</dbReference>
<dbReference type="GO" id="GO:0005737">
    <property type="term" value="C:cytoplasm"/>
    <property type="evidence" value="ECO:0007669"/>
    <property type="project" value="UniProtKB-SubCell"/>
</dbReference>
<dbReference type="InterPro" id="IPR011042">
    <property type="entry name" value="6-blade_b-propeller_TolB-like"/>
</dbReference>
<feature type="binding site" evidence="15">
    <location>
        <position position="570"/>
    </location>
    <ligand>
        <name>a divalent metal cation</name>
        <dbReference type="ChEBI" id="CHEBI:60240"/>
    </ligand>
</feature>
<evidence type="ECO:0000256" key="8">
    <source>
        <dbReference type="ARBA" id="ARBA00016808"/>
    </source>
</evidence>
<keyword evidence="11" id="KW-0378">Hydrolase</keyword>
<dbReference type="EnsemblMetazoa" id="Aqu2.1.20932_001">
    <property type="protein sequence ID" value="Aqu2.1.20932_001"/>
    <property type="gene ID" value="Aqu2.1.20932"/>
</dbReference>
<keyword evidence="9" id="KW-0963">Cytoplasm</keyword>
<proteinExistence type="inferred from homology"/>
<dbReference type="PANTHER" id="PTHR10907">
    <property type="entry name" value="REGUCALCIN"/>
    <property type="match status" value="1"/>
</dbReference>
<dbReference type="eggNOG" id="KOG4499">
    <property type="taxonomic scope" value="Eukaryota"/>
</dbReference>
<evidence type="ECO:0000256" key="10">
    <source>
        <dbReference type="ARBA" id="ARBA00022723"/>
    </source>
</evidence>
<comment type="cofactor">
    <cofactor evidence="4">
        <name>Mg(2+)</name>
        <dbReference type="ChEBI" id="CHEBI:18420"/>
    </cofactor>
</comment>
<protein>
    <recommendedName>
        <fullName evidence="8">Regucalcin</fullName>
        <ecNumber evidence="7">3.1.1.17</ecNumber>
    </recommendedName>
    <alternativeName>
        <fullName evidence="13">Gluconolactonase</fullName>
    </alternativeName>
</protein>
<comment type="cofactor">
    <cofactor evidence="15">
        <name>Zn(2+)</name>
        <dbReference type="ChEBI" id="CHEBI:29105"/>
    </cofactor>
    <text evidence="15">Binds 1 divalent metal cation per subunit.</text>
</comment>
<dbReference type="EC" id="3.1.1.17" evidence="7"/>
<dbReference type="GO" id="GO:0030234">
    <property type="term" value="F:enzyme regulator activity"/>
    <property type="evidence" value="ECO:0007669"/>
    <property type="project" value="InterPro"/>
</dbReference>
<evidence type="ECO:0000256" key="14">
    <source>
        <dbReference type="PIRSR" id="PIRSR605511-1"/>
    </source>
</evidence>
<evidence type="ECO:0000256" key="1">
    <source>
        <dbReference type="ARBA" id="ARBA00001589"/>
    </source>
</evidence>
<dbReference type="PRINTS" id="PR01791">
    <property type="entry name" value="REGUCALCIN"/>
</dbReference>
<dbReference type="GO" id="GO:0005509">
    <property type="term" value="F:calcium ion binding"/>
    <property type="evidence" value="ECO:0007669"/>
    <property type="project" value="InterPro"/>
</dbReference>
<evidence type="ECO:0000259" key="16">
    <source>
        <dbReference type="Pfam" id="PF08450"/>
    </source>
</evidence>
<evidence type="ECO:0000256" key="5">
    <source>
        <dbReference type="ARBA" id="ARBA00004496"/>
    </source>
</evidence>
<keyword evidence="15" id="KW-0862">Zinc</keyword>
<evidence type="ECO:0000256" key="12">
    <source>
        <dbReference type="ARBA" id="ARBA00022837"/>
    </source>
</evidence>
<dbReference type="AlphaFoldDB" id="A0A1X7TZS6"/>
<keyword evidence="12" id="KW-0106">Calcium</keyword>
<feature type="binding site" evidence="15">
    <location>
        <position position="521"/>
    </location>
    <ligand>
        <name>substrate</name>
    </ligand>
</feature>
<feature type="binding site" evidence="15">
    <location>
        <position position="519"/>
    </location>
    <ligand>
        <name>substrate</name>
    </ligand>
</feature>
<dbReference type="SUPFAM" id="SSF63829">
    <property type="entry name" value="Calcium-dependent phosphotriesterase"/>
    <property type="match status" value="2"/>
</dbReference>
<feature type="domain" description="SMP-30/Gluconolactonase/LRE-like region" evidence="16">
    <location>
        <begin position="427"/>
        <end position="682"/>
    </location>
</feature>
<evidence type="ECO:0000256" key="13">
    <source>
        <dbReference type="ARBA" id="ARBA00032464"/>
    </source>
</evidence>
<dbReference type="Gene3D" id="2.120.10.30">
    <property type="entry name" value="TolB, C-terminal domain"/>
    <property type="match status" value="2"/>
</dbReference>
<dbReference type="OrthoDB" id="423498at2759"/>
<feature type="active site" description="Proton donor/acceptor" evidence="14">
    <location>
        <position position="623"/>
    </location>
</feature>
<feature type="domain" description="SMP-30/Gluconolactonase/LRE-like region" evidence="16">
    <location>
        <begin position="114"/>
        <end position="372"/>
    </location>
</feature>
<comment type="cofactor">
    <cofactor evidence="2">
        <name>Ca(2+)</name>
        <dbReference type="ChEBI" id="CHEBI:29108"/>
    </cofactor>
</comment>
<dbReference type="PANTHER" id="PTHR10907:SF47">
    <property type="entry name" value="REGUCALCIN"/>
    <property type="match status" value="1"/>
</dbReference>
<comment type="catalytic activity">
    <reaction evidence="1">
        <text>D-glucono-1,5-lactone + H2O = D-gluconate + H(+)</text>
        <dbReference type="Rhea" id="RHEA:10440"/>
        <dbReference type="ChEBI" id="CHEBI:15377"/>
        <dbReference type="ChEBI" id="CHEBI:15378"/>
        <dbReference type="ChEBI" id="CHEBI:16217"/>
        <dbReference type="ChEBI" id="CHEBI:18391"/>
        <dbReference type="EC" id="3.1.1.17"/>
    </reaction>
</comment>
<comment type="similarity">
    <text evidence="6">Belongs to the SMP-30/CGR1 family.</text>
</comment>
<dbReference type="Pfam" id="PF08450">
    <property type="entry name" value="SGL"/>
    <property type="match status" value="2"/>
</dbReference>
<comment type="subcellular location">
    <subcellularLocation>
        <location evidence="5">Cytoplasm</location>
    </subcellularLocation>
</comment>
<reference evidence="17" key="1">
    <citation type="submission" date="2017-05" db="UniProtKB">
        <authorList>
            <consortium name="EnsemblMetazoa"/>
        </authorList>
    </citation>
    <scope>IDENTIFICATION</scope>
</reference>
<organism evidence="17">
    <name type="scientific">Amphimedon queenslandica</name>
    <name type="common">Sponge</name>
    <dbReference type="NCBI Taxonomy" id="400682"/>
    <lineage>
        <taxon>Eukaryota</taxon>
        <taxon>Metazoa</taxon>
        <taxon>Porifera</taxon>
        <taxon>Demospongiae</taxon>
        <taxon>Heteroscleromorpha</taxon>
        <taxon>Haplosclerida</taxon>
        <taxon>Niphatidae</taxon>
        <taxon>Amphimedon</taxon>
    </lineage>
</organism>
<evidence type="ECO:0000313" key="17">
    <source>
        <dbReference type="EnsemblMetazoa" id="Aqu2.1.20932_001"/>
    </source>
</evidence>
<dbReference type="GO" id="GO:0004341">
    <property type="term" value="F:gluconolactonase activity"/>
    <property type="evidence" value="ECO:0007669"/>
    <property type="project" value="UniProtKB-EC"/>
</dbReference>
<comment type="cofactor">
    <cofactor evidence="3">
        <name>Mn(2+)</name>
        <dbReference type="ChEBI" id="CHEBI:29035"/>
    </cofactor>
</comment>
<dbReference type="InParanoid" id="A0A1X7TZS6"/>
<evidence type="ECO:0000256" key="4">
    <source>
        <dbReference type="ARBA" id="ARBA00001946"/>
    </source>
</evidence>
<dbReference type="GO" id="GO:0019853">
    <property type="term" value="P:L-ascorbic acid biosynthetic process"/>
    <property type="evidence" value="ECO:0007669"/>
    <property type="project" value="TreeGrafter"/>
</dbReference>
<dbReference type="PRINTS" id="PR01790">
    <property type="entry name" value="SMP30FAMILY"/>
</dbReference>